<organism evidence="3 4">
    <name type="scientific">Mucor saturninus</name>
    <dbReference type="NCBI Taxonomy" id="64648"/>
    <lineage>
        <taxon>Eukaryota</taxon>
        <taxon>Fungi</taxon>
        <taxon>Fungi incertae sedis</taxon>
        <taxon>Mucoromycota</taxon>
        <taxon>Mucoromycotina</taxon>
        <taxon>Mucoromycetes</taxon>
        <taxon>Mucorales</taxon>
        <taxon>Mucorineae</taxon>
        <taxon>Mucoraceae</taxon>
        <taxon>Mucor</taxon>
    </lineage>
</organism>
<dbReference type="InterPro" id="IPR029063">
    <property type="entry name" value="SAM-dependent_MTases_sf"/>
</dbReference>
<feature type="compositionally biased region" description="Polar residues" evidence="1">
    <location>
        <begin position="1"/>
        <end position="10"/>
    </location>
</feature>
<reference evidence="3" key="1">
    <citation type="submission" date="2020-12" db="EMBL/GenBank/DDBJ databases">
        <title>Metabolic potential, ecology and presence of endohyphal bacteria is reflected in genomic diversity of Mucoromycotina.</title>
        <authorList>
            <person name="Muszewska A."/>
            <person name="Okrasinska A."/>
            <person name="Steczkiewicz K."/>
            <person name="Drgas O."/>
            <person name="Orlowska M."/>
            <person name="Perlinska-Lenart U."/>
            <person name="Aleksandrzak-Piekarczyk T."/>
            <person name="Szatraj K."/>
            <person name="Zielenkiewicz U."/>
            <person name="Pilsyk S."/>
            <person name="Malc E."/>
            <person name="Mieczkowski P."/>
            <person name="Kruszewska J.S."/>
            <person name="Biernat P."/>
            <person name="Pawlowska J."/>
        </authorList>
    </citation>
    <scope>NUCLEOTIDE SEQUENCE</scope>
    <source>
        <strain evidence="3">WA0000017839</strain>
    </source>
</reference>
<evidence type="ECO:0000313" key="3">
    <source>
        <dbReference type="EMBL" id="KAG2211641.1"/>
    </source>
</evidence>
<dbReference type="EMBL" id="JAEPRD010000008">
    <property type="protein sequence ID" value="KAG2211641.1"/>
    <property type="molecule type" value="Genomic_DNA"/>
</dbReference>
<evidence type="ECO:0000259" key="2">
    <source>
        <dbReference type="Pfam" id="PF08241"/>
    </source>
</evidence>
<feature type="compositionally biased region" description="Basic residues" evidence="1">
    <location>
        <begin position="12"/>
        <end position="34"/>
    </location>
</feature>
<dbReference type="AlphaFoldDB" id="A0A8H7V676"/>
<feature type="region of interest" description="Disordered" evidence="1">
    <location>
        <begin position="1"/>
        <end position="42"/>
    </location>
</feature>
<gene>
    <name evidence="3" type="ORF">INT47_008738</name>
</gene>
<dbReference type="Proteomes" id="UP000603453">
    <property type="component" value="Unassembled WGS sequence"/>
</dbReference>
<evidence type="ECO:0000313" key="4">
    <source>
        <dbReference type="Proteomes" id="UP000603453"/>
    </source>
</evidence>
<dbReference type="Gene3D" id="3.40.50.150">
    <property type="entry name" value="Vaccinia Virus protein VP39"/>
    <property type="match status" value="1"/>
</dbReference>
<keyword evidence="4" id="KW-1185">Reference proteome</keyword>
<dbReference type="CDD" id="cd02440">
    <property type="entry name" value="AdoMet_MTases"/>
    <property type="match status" value="1"/>
</dbReference>
<dbReference type="OrthoDB" id="506498at2759"/>
<name>A0A8H7V676_9FUNG</name>
<dbReference type="Pfam" id="PF08241">
    <property type="entry name" value="Methyltransf_11"/>
    <property type="match status" value="1"/>
</dbReference>
<proteinExistence type="predicted"/>
<dbReference type="InterPro" id="IPR013216">
    <property type="entry name" value="Methyltransf_11"/>
</dbReference>
<evidence type="ECO:0000256" key="1">
    <source>
        <dbReference type="SAM" id="MobiDB-lite"/>
    </source>
</evidence>
<feature type="domain" description="Methyltransferase type 11" evidence="2">
    <location>
        <begin position="274"/>
        <end position="333"/>
    </location>
</feature>
<comment type="caution">
    <text evidence="3">The sequence shown here is derived from an EMBL/GenBank/DDBJ whole genome shotgun (WGS) entry which is preliminary data.</text>
</comment>
<sequence length="463" mass="53240">MGSNYSNLKHQLSPKKVPKHLRPTKQKAVHKQKSTHKEAPAQAVKKAFVKVTVQNEDNITTEEETVLVGTGPRGAFRWFKGRRYLNYVTEVKNQFSKGSNKHRHFTERSIRVGQNKSPFIHYSLGIQRDCACPCRKKAEKRDSSFKRRIWTWDLGEWENLKMSSGHHIMDMAIDFPQSQFTVIDVADLLPADFEEITTDEKDVFGHKNNSSLFTPIHPNLPKKFQEANSRLESDLSLDSNSSFSNVLLSRVDDTYDSDCTQEVMDDDLSPPKHRKLLRNLDFYQTNVVDGGLPFPDDQFDFVKQRLVTASFTLADWKRVIEELVRVTKPGGYIQLLEIDYNTFNLGPNGKAWELQLLQTAREKRNMEPRMALYLPDMLKSAGLIDVSSKLVSIPLGSWGLDLGSLWKHNMEMFADSSSPLLSKLVGISESEYRRRWRDMFEEVKDKKAFSNIHAAWGQKPLKK</sequence>
<dbReference type="GO" id="GO:0008757">
    <property type="term" value="F:S-adenosylmethionine-dependent methyltransferase activity"/>
    <property type="evidence" value="ECO:0007669"/>
    <property type="project" value="InterPro"/>
</dbReference>
<accession>A0A8H7V676</accession>
<dbReference type="SUPFAM" id="SSF53335">
    <property type="entry name" value="S-adenosyl-L-methionine-dependent methyltransferases"/>
    <property type="match status" value="1"/>
</dbReference>
<protein>
    <recommendedName>
        <fullName evidence="2">Methyltransferase type 11 domain-containing protein</fullName>
    </recommendedName>
</protein>